<dbReference type="GO" id="GO:0044877">
    <property type="term" value="F:protein-containing complex binding"/>
    <property type="evidence" value="ECO:0007669"/>
    <property type="project" value="TreeGrafter"/>
</dbReference>
<proteinExistence type="predicted"/>
<dbReference type="FunFam" id="3.40.50.720:FF:000702">
    <property type="entry name" value="NADH dehydrogenase (Ubiquinone)"/>
    <property type="match status" value="1"/>
</dbReference>
<dbReference type="PANTHER" id="PTHR12126">
    <property type="entry name" value="NADH-UBIQUINONE OXIDOREDUCTASE 39 KDA SUBUNIT-RELATED"/>
    <property type="match status" value="1"/>
</dbReference>
<comment type="caution">
    <text evidence="2">The sequence shown here is derived from an EMBL/GenBank/DDBJ whole genome shotgun (WGS) entry which is preliminary data.</text>
</comment>
<evidence type="ECO:0000259" key="1">
    <source>
        <dbReference type="Pfam" id="PF01370"/>
    </source>
</evidence>
<dbReference type="RefSeq" id="WP_037235614.1">
    <property type="nucleotide sequence ID" value="NZ_JAEMUK010000085.1"/>
</dbReference>
<dbReference type="Gene3D" id="3.40.50.720">
    <property type="entry name" value="NAD(P)-binding Rossmann-like Domain"/>
    <property type="match status" value="1"/>
</dbReference>
<dbReference type="AlphaFoldDB" id="A0A8I1KLA9"/>
<feature type="domain" description="NAD-dependent epimerase/dehydratase" evidence="1">
    <location>
        <begin position="11"/>
        <end position="219"/>
    </location>
</feature>
<name>A0A8I1KLA9_9HYPH</name>
<protein>
    <submittedName>
        <fullName evidence="2">Complex I NDUFA9 subunit family protein</fullName>
    </submittedName>
</protein>
<reference evidence="2 3" key="1">
    <citation type="submission" date="2020-12" db="EMBL/GenBank/DDBJ databases">
        <title>Revised draft genomes of Rhodomicrobium vannielii ATCC 17100 and Rhodomicrobium udaipurense JA643.</title>
        <authorList>
            <person name="Conners E.M."/>
            <person name="Davenport E.J."/>
            <person name="Bose A."/>
        </authorList>
    </citation>
    <scope>NUCLEOTIDE SEQUENCE [LARGE SCALE GENOMIC DNA]</scope>
    <source>
        <strain evidence="2 3">JA643</strain>
    </source>
</reference>
<dbReference type="SUPFAM" id="SSF51735">
    <property type="entry name" value="NAD(P)-binding Rossmann-fold domains"/>
    <property type="match status" value="1"/>
</dbReference>
<dbReference type="InterPro" id="IPR001509">
    <property type="entry name" value="Epimerase_deHydtase"/>
</dbReference>
<dbReference type="InterPro" id="IPR036291">
    <property type="entry name" value="NAD(P)-bd_dom_sf"/>
</dbReference>
<gene>
    <name evidence="2" type="ORF">JDN41_16335</name>
</gene>
<keyword evidence="3" id="KW-1185">Reference proteome</keyword>
<dbReference type="Pfam" id="PF01370">
    <property type="entry name" value="Epimerase"/>
    <property type="match status" value="1"/>
</dbReference>
<accession>A0A8I1KLA9</accession>
<dbReference type="EMBL" id="JAEMUK010000085">
    <property type="protein sequence ID" value="MBJ7545124.1"/>
    <property type="molecule type" value="Genomic_DNA"/>
</dbReference>
<evidence type="ECO:0000313" key="2">
    <source>
        <dbReference type="EMBL" id="MBJ7545124.1"/>
    </source>
</evidence>
<dbReference type="PANTHER" id="PTHR12126:SF11">
    <property type="entry name" value="NADH DEHYDROGENASE [UBIQUINONE] 1 ALPHA SUBCOMPLEX SUBUNIT 9, MITOCHONDRIAL"/>
    <property type="match status" value="1"/>
</dbReference>
<dbReference type="InterPro" id="IPR051207">
    <property type="entry name" value="ComplexI_NDUFA9_subunit"/>
</dbReference>
<organism evidence="2 3">
    <name type="scientific">Rhodomicrobium udaipurense</name>
    <dbReference type="NCBI Taxonomy" id="1202716"/>
    <lineage>
        <taxon>Bacteria</taxon>
        <taxon>Pseudomonadati</taxon>
        <taxon>Pseudomonadota</taxon>
        <taxon>Alphaproteobacteria</taxon>
        <taxon>Hyphomicrobiales</taxon>
        <taxon>Hyphomicrobiaceae</taxon>
        <taxon>Rhodomicrobium</taxon>
    </lineage>
</organism>
<sequence>MASANGNSTVVTVFGGSGFLGRYVVQALAKAGFRIKVAVRRPELALYLQPLGSVGQIALVSANVRDEKSVAEAVRGADVVVNLVGILVPSGRQRFKAVHADAPELIAKAARAAGVKRFVHVSAIGADRLSHSAYARTKGEGEARALAAFPQTVILRPSLVFGPEDQFFNRFAGLAALSPVLPLIGGNTRFQPVYVGDVARAVTAAVEGRATEGAVYELGGPSVYTFREILQKVCEWTQRPRVLLPVPFWAAKIQAFFVQALPGAPITLDQVRLLQNDNIVGAEAIRDQRTLEGLGVTDPKSIEVIVPPYLQRYRPRGEFSTGRAAAF</sequence>
<dbReference type="Proteomes" id="UP000623250">
    <property type="component" value="Unassembled WGS sequence"/>
</dbReference>
<dbReference type="CDD" id="cd05271">
    <property type="entry name" value="NDUFA9_like_SDR_a"/>
    <property type="match status" value="1"/>
</dbReference>
<evidence type="ECO:0000313" key="3">
    <source>
        <dbReference type="Proteomes" id="UP000623250"/>
    </source>
</evidence>